<evidence type="ECO:0000256" key="4">
    <source>
        <dbReference type="PIRSR" id="PIRSR006230-1"/>
    </source>
</evidence>
<comment type="subcellular location">
    <subcellularLocation>
        <location evidence="3">Mitochondrion inner membrane</location>
        <topology evidence="3">Peripheral membrane protein</topology>
    </subcellularLocation>
</comment>
<feature type="binding site" evidence="4">
    <location>
        <begin position="161"/>
        <end position="166"/>
    </location>
    <ligand>
        <name>GTP</name>
        <dbReference type="ChEBI" id="CHEBI:37565"/>
    </ligand>
</feature>
<sequence>MNRTMAFVARKSFPYEKPSTWFPGHMHKTLKKLQSLSSKTDILVEVRDARIPLTSRNFAVESILRNKNRIIVYNKCDLAVPCEKSLSTFRDEMAHLQQSFQCMQDWCQQSQRVTFKTVDASAYVSSIPLYAKKLLKRIRNMSVHGLTSNERVHVYFVGMPNTGKSSILNSLRHVSLRRSKAAITGNHPGVTKHFSEVVRLLDDAEVFMLDTPGIMTPSIAAPEDMLKLSLVGCVKEGLIDSVTLVDYLLFRINLVDPSIYSKWSLPTNDVDEFLENVAQKTGKLSKGGGYNDSTVAAYILQTYRSGKLGRFLLDPTDKPSVELRLQRELIKSQKK</sequence>
<keyword evidence="7" id="KW-1185">Reference proteome</keyword>
<evidence type="ECO:0000256" key="3">
    <source>
        <dbReference type="PIRNR" id="PIRNR006230"/>
    </source>
</evidence>
<dbReference type="Gene3D" id="3.40.50.300">
    <property type="entry name" value="P-loop containing nucleotide triphosphate hydrolases"/>
    <property type="match status" value="1"/>
</dbReference>
<feature type="domain" description="CP-type G" evidence="5">
    <location>
        <begin position="27"/>
        <end position="217"/>
    </location>
</feature>
<feature type="binding site" evidence="4">
    <location>
        <begin position="74"/>
        <end position="77"/>
    </location>
    <ligand>
        <name>GTP</name>
        <dbReference type="ChEBI" id="CHEBI:37565"/>
    </ligand>
</feature>
<evidence type="ECO:0000256" key="2">
    <source>
        <dbReference type="ARBA" id="ARBA00023134"/>
    </source>
</evidence>
<keyword evidence="1 3" id="KW-0547">Nucleotide-binding</keyword>
<dbReference type="GO" id="GO:0032543">
    <property type="term" value="P:mitochondrial translation"/>
    <property type="evidence" value="ECO:0007669"/>
    <property type="project" value="TreeGrafter"/>
</dbReference>
<dbReference type="EMBL" id="CP115611">
    <property type="protein sequence ID" value="WBW71418.1"/>
    <property type="molecule type" value="Genomic_DNA"/>
</dbReference>
<dbReference type="InterPro" id="IPR016478">
    <property type="entry name" value="GTPase_MTG1"/>
</dbReference>
<dbReference type="KEGG" id="som:SOMG_01206"/>
<dbReference type="GeneID" id="80874688"/>
<keyword evidence="3" id="KW-0496">Mitochondrion</keyword>
<reference evidence="6 7" key="1">
    <citation type="journal article" date="2023" name="G3 (Bethesda)">
        <title>A high-quality reference genome for the fission yeast Schizosaccharomyces osmophilus.</title>
        <authorList>
            <person name="Jia G.S."/>
            <person name="Zhang W.C."/>
            <person name="Liang Y."/>
            <person name="Liu X.H."/>
            <person name="Rhind N."/>
            <person name="Pidoux A."/>
            <person name="Brysch-Herzberg M."/>
            <person name="Du L.L."/>
        </authorList>
    </citation>
    <scope>NUCLEOTIDE SEQUENCE [LARGE SCALE GENOMIC DNA]</scope>
    <source>
        <strain evidence="6 7">CBS 15793</strain>
    </source>
</reference>
<name>A0AAF0AUJ1_9SCHI</name>
<evidence type="ECO:0000313" key="6">
    <source>
        <dbReference type="EMBL" id="WBW71418.1"/>
    </source>
</evidence>
<dbReference type="InterPro" id="IPR030378">
    <property type="entry name" value="G_CP_dom"/>
</dbReference>
<dbReference type="RefSeq" id="XP_056035661.1">
    <property type="nucleotide sequence ID" value="XM_056179999.1"/>
</dbReference>
<dbReference type="PANTHER" id="PTHR45782:SF4">
    <property type="entry name" value="MITOCHONDRIAL RIBOSOME-ASSOCIATED GTPASE 1"/>
    <property type="match status" value="1"/>
</dbReference>
<dbReference type="InterPro" id="IPR006073">
    <property type="entry name" value="GTP-bd"/>
</dbReference>
<evidence type="ECO:0000313" key="7">
    <source>
        <dbReference type="Proteomes" id="UP001212411"/>
    </source>
</evidence>
<dbReference type="InterPro" id="IPR023179">
    <property type="entry name" value="GTP-bd_ortho_bundle_sf"/>
</dbReference>
<feature type="binding site" evidence="4">
    <location>
        <position position="213"/>
    </location>
    <ligand>
        <name>GTP</name>
        <dbReference type="ChEBI" id="CHEBI:37565"/>
    </ligand>
</feature>
<dbReference type="PROSITE" id="PS51721">
    <property type="entry name" value="G_CP"/>
    <property type="match status" value="1"/>
</dbReference>
<comment type="function">
    <text evidence="3">Mitochondrial GTPase involved in assembly of the large ribosomal subunit. Plays a role in expression of the mitochondrial translational machinery.</text>
</comment>
<evidence type="ECO:0000256" key="1">
    <source>
        <dbReference type="ARBA" id="ARBA00022741"/>
    </source>
</evidence>
<dbReference type="Gene3D" id="1.10.1580.10">
    <property type="match status" value="1"/>
</dbReference>
<dbReference type="PIRSF" id="PIRSF006230">
    <property type="entry name" value="MG442"/>
    <property type="match status" value="1"/>
</dbReference>
<accession>A0AAF0AUJ1</accession>
<dbReference type="PANTHER" id="PTHR45782">
    <property type="entry name" value="MITOCHONDRIAL RIBOSOME-ASSOCIATED GTPASE 1"/>
    <property type="match status" value="1"/>
</dbReference>
<dbReference type="SUPFAM" id="SSF52540">
    <property type="entry name" value="P-loop containing nucleoside triphosphate hydrolases"/>
    <property type="match status" value="1"/>
</dbReference>
<proteinExistence type="inferred from homology"/>
<gene>
    <name evidence="6" type="primary">mtg1</name>
    <name evidence="6" type="ORF">SOMG_01206</name>
</gene>
<protein>
    <recommendedName>
        <fullName evidence="3">Mitochondrial GTPase 1</fullName>
    </recommendedName>
</protein>
<evidence type="ECO:0000259" key="5">
    <source>
        <dbReference type="PROSITE" id="PS51721"/>
    </source>
</evidence>
<keyword evidence="2 3" id="KW-0342">GTP-binding</keyword>
<dbReference type="Proteomes" id="UP001212411">
    <property type="component" value="Chromosome 1"/>
</dbReference>
<dbReference type="CDD" id="cd01856">
    <property type="entry name" value="YlqF"/>
    <property type="match status" value="1"/>
</dbReference>
<dbReference type="InterPro" id="IPR027417">
    <property type="entry name" value="P-loop_NTPase"/>
</dbReference>
<dbReference type="GO" id="GO:0005525">
    <property type="term" value="F:GTP binding"/>
    <property type="evidence" value="ECO:0007669"/>
    <property type="project" value="UniProtKB-KW"/>
</dbReference>
<dbReference type="AlphaFoldDB" id="A0AAF0AUJ1"/>
<organism evidence="6 7">
    <name type="scientific">Schizosaccharomyces osmophilus</name>
    <dbReference type="NCBI Taxonomy" id="2545709"/>
    <lineage>
        <taxon>Eukaryota</taxon>
        <taxon>Fungi</taxon>
        <taxon>Dikarya</taxon>
        <taxon>Ascomycota</taxon>
        <taxon>Taphrinomycotina</taxon>
        <taxon>Schizosaccharomycetes</taxon>
        <taxon>Schizosaccharomycetales</taxon>
        <taxon>Schizosaccharomycetaceae</taxon>
        <taxon>Schizosaccharomyces</taxon>
    </lineage>
</organism>
<comment type="similarity">
    <text evidence="3">Belongs to the TRAFAC class YlqF/YawG GTPase family. MTG1 subfamily.</text>
</comment>
<dbReference type="Pfam" id="PF01926">
    <property type="entry name" value="MMR_HSR1"/>
    <property type="match status" value="1"/>
</dbReference>
<dbReference type="GO" id="GO:0005743">
    <property type="term" value="C:mitochondrial inner membrane"/>
    <property type="evidence" value="ECO:0007669"/>
    <property type="project" value="UniProtKB-SubCell"/>
</dbReference>
<dbReference type="GO" id="GO:0003924">
    <property type="term" value="F:GTPase activity"/>
    <property type="evidence" value="ECO:0007669"/>
    <property type="project" value="TreeGrafter"/>
</dbReference>